<evidence type="ECO:0000259" key="4">
    <source>
        <dbReference type="Pfam" id="PF03328"/>
    </source>
</evidence>
<dbReference type="InterPro" id="IPR040442">
    <property type="entry name" value="Pyrv_kinase-like_dom_sf"/>
</dbReference>
<dbReference type="PANTHER" id="PTHR30502">
    <property type="entry name" value="2-KETO-3-DEOXY-L-RHAMNONATE ALDOLASE"/>
    <property type="match status" value="1"/>
</dbReference>
<dbReference type="RefSeq" id="WP_246351068.1">
    <property type="nucleotide sequence ID" value="NZ_JACIJC010000008.1"/>
</dbReference>
<evidence type="ECO:0000256" key="3">
    <source>
        <dbReference type="ARBA" id="ARBA00023239"/>
    </source>
</evidence>
<protein>
    <submittedName>
        <fullName evidence="5">4-hydroxy-2-oxoheptanedioate aldolase</fullName>
        <ecNumber evidence="5">4.1.2.52</ecNumber>
    </submittedName>
</protein>
<organism evidence="5 6">
    <name type="scientific">Sphingobium boeckii</name>
    <dbReference type="NCBI Taxonomy" id="1082345"/>
    <lineage>
        <taxon>Bacteria</taxon>
        <taxon>Pseudomonadati</taxon>
        <taxon>Pseudomonadota</taxon>
        <taxon>Alphaproteobacteria</taxon>
        <taxon>Sphingomonadales</taxon>
        <taxon>Sphingomonadaceae</taxon>
        <taxon>Sphingobium</taxon>
    </lineage>
</organism>
<accession>A0A7W9ALN9</accession>
<dbReference type="Proteomes" id="UP000549617">
    <property type="component" value="Unassembled WGS sequence"/>
</dbReference>
<dbReference type="InterPro" id="IPR005000">
    <property type="entry name" value="Aldolase/citrate-lyase_domain"/>
</dbReference>
<dbReference type="InterPro" id="IPR050251">
    <property type="entry name" value="HpcH-HpaI_aldolase"/>
</dbReference>
<dbReference type="SUPFAM" id="SSF51621">
    <property type="entry name" value="Phosphoenolpyruvate/pyruvate domain"/>
    <property type="match status" value="1"/>
</dbReference>
<reference evidence="5 6" key="1">
    <citation type="submission" date="2020-08" db="EMBL/GenBank/DDBJ databases">
        <title>Genomic Encyclopedia of Type Strains, Phase IV (KMG-IV): sequencing the most valuable type-strain genomes for metagenomic binning, comparative biology and taxonomic classification.</title>
        <authorList>
            <person name="Goeker M."/>
        </authorList>
    </citation>
    <scope>NUCLEOTIDE SEQUENCE [LARGE SCALE GENOMIC DNA]</scope>
    <source>
        <strain evidence="5 6">DSM 25079</strain>
    </source>
</reference>
<dbReference type="AlphaFoldDB" id="A0A7W9ALN9"/>
<evidence type="ECO:0000313" key="6">
    <source>
        <dbReference type="Proteomes" id="UP000549617"/>
    </source>
</evidence>
<dbReference type="EMBL" id="JACIJC010000008">
    <property type="protein sequence ID" value="MBB5687747.1"/>
    <property type="molecule type" value="Genomic_DNA"/>
</dbReference>
<comment type="similarity">
    <text evidence="1">Belongs to the HpcH/HpaI aldolase family.</text>
</comment>
<keyword evidence="2" id="KW-0479">Metal-binding</keyword>
<dbReference type="Gene3D" id="3.20.20.60">
    <property type="entry name" value="Phosphoenolpyruvate-binding domains"/>
    <property type="match status" value="1"/>
</dbReference>
<keyword evidence="3 5" id="KW-0456">Lyase</keyword>
<keyword evidence="6" id="KW-1185">Reference proteome</keyword>
<gene>
    <name evidence="5" type="ORF">FHS49_003793</name>
</gene>
<dbReference type="InterPro" id="IPR015813">
    <property type="entry name" value="Pyrv/PenolPyrv_kinase-like_dom"/>
</dbReference>
<evidence type="ECO:0000256" key="2">
    <source>
        <dbReference type="ARBA" id="ARBA00022723"/>
    </source>
</evidence>
<evidence type="ECO:0000256" key="1">
    <source>
        <dbReference type="ARBA" id="ARBA00005568"/>
    </source>
</evidence>
<evidence type="ECO:0000313" key="5">
    <source>
        <dbReference type="EMBL" id="MBB5687747.1"/>
    </source>
</evidence>
<comment type="caution">
    <text evidence="5">The sequence shown here is derived from an EMBL/GenBank/DDBJ whole genome shotgun (WGS) entry which is preliminary data.</text>
</comment>
<feature type="domain" description="HpcH/HpaI aldolase/citrate lyase" evidence="4">
    <location>
        <begin position="35"/>
        <end position="268"/>
    </location>
</feature>
<dbReference type="GO" id="GO:0005737">
    <property type="term" value="C:cytoplasm"/>
    <property type="evidence" value="ECO:0007669"/>
    <property type="project" value="TreeGrafter"/>
</dbReference>
<dbReference type="EC" id="4.1.2.52" evidence="5"/>
<dbReference type="PANTHER" id="PTHR30502:SF0">
    <property type="entry name" value="PHOSPHOENOLPYRUVATE CARBOXYLASE FAMILY PROTEIN"/>
    <property type="match status" value="1"/>
</dbReference>
<dbReference type="Pfam" id="PF03328">
    <property type="entry name" value="HpcH_HpaI"/>
    <property type="match status" value="1"/>
</dbReference>
<dbReference type="GO" id="GO:0016832">
    <property type="term" value="F:aldehyde-lyase activity"/>
    <property type="evidence" value="ECO:0007669"/>
    <property type="project" value="TreeGrafter"/>
</dbReference>
<sequence>MEIDLASTRLNGVIRQLEAGKPAFTSFIYAEKESAITFSQSPNDGVIFELEHNPWDISALRDSLQFMLNRRQMVQSGSLAPKVTPMARIPASGDEKNQWFAKQALDLGCYGIVWPRISTVDQAYHAVAACRYARLQDKPLYHPAGLRGDGPMAAARYWGLTQQEYYRKADVWPLNPEGEILVILMIEDTKGIENLDAILSQVPGVGVVLFGEGDLSQELGVPRQYDHPLVLDALAEVRRICKRHNVAIGHPHVNANNVERLLDEGFNFLMTFPLRDFSAINKGIAYAGSHTG</sequence>
<proteinExistence type="inferred from homology"/>
<name>A0A7W9ALN9_9SPHN</name>
<dbReference type="GO" id="GO:0046872">
    <property type="term" value="F:metal ion binding"/>
    <property type="evidence" value="ECO:0007669"/>
    <property type="project" value="UniProtKB-KW"/>
</dbReference>